<dbReference type="InterPro" id="IPR009327">
    <property type="entry name" value="Cupin_DUF985"/>
</dbReference>
<dbReference type="Proteomes" id="UP000620262">
    <property type="component" value="Unassembled WGS sequence"/>
</dbReference>
<dbReference type="SUPFAM" id="SSF51182">
    <property type="entry name" value="RmlC-like cupins"/>
    <property type="match status" value="1"/>
</dbReference>
<organism evidence="2 3">
    <name type="scientific">Rhizobium viscosum</name>
    <name type="common">Arthrobacter viscosus</name>
    <dbReference type="NCBI Taxonomy" id="1673"/>
    <lineage>
        <taxon>Bacteria</taxon>
        <taxon>Pseudomonadati</taxon>
        <taxon>Pseudomonadota</taxon>
        <taxon>Alphaproteobacteria</taxon>
        <taxon>Hyphomicrobiales</taxon>
        <taxon>Rhizobiaceae</taxon>
        <taxon>Rhizobium/Agrobacterium group</taxon>
        <taxon>Rhizobium</taxon>
    </lineage>
</organism>
<accession>A0ABR9IPE1</accession>
<evidence type="ECO:0000313" key="3">
    <source>
        <dbReference type="Proteomes" id="UP000620262"/>
    </source>
</evidence>
<dbReference type="EMBL" id="JADBEC010000001">
    <property type="protein sequence ID" value="MBE1505054.1"/>
    <property type="molecule type" value="Genomic_DNA"/>
</dbReference>
<proteinExistence type="predicted"/>
<dbReference type="InterPro" id="IPR039935">
    <property type="entry name" value="YML079W-like"/>
</dbReference>
<evidence type="ECO:0000259" key="1">
    <source>
        <dbReference type="Pfam" id="PF06172"/>
    </source>
</evidence>
<reference evidence="2 3" key="1">
    <citation type="submission" date="2020-10" db="EMBL/GenBank/DDBJ databases">
        <title>Sequencing the genomes of 1000 actinobacteria strains.</title>
        <authorList>
            <person name="Klenk H.-P."/>
        </authorList>
    </citation>
    <scope>NUCLEOTIDE SEQUENCE [LARGE SCALE GENOMIC DNA]</scope>
    <source>
        <strain evidence="2 3">DSM 7307</strain>
    </source>
</reference>
<dbReference type="Gene3D" id="2.60.120.10">
    <property type="entry name" value="Jelly Rolls"/>
    <property type="match status" value="1"/>
</dbReference>
<dbReference type="InterPro" id="IPR014710">
    <property type="entry name" value="RmlC-like_jellyroll"/>
</dbReference>
<evidence type="ECO:0000313" key="2">
    <source>
        <dbReference type="EMBL" id="MBE1505054.1"/>
    </source>
</evidence>
<dbReference type="Pfam" id="PF06172">
    <property type="entry name" value="Cupin_5"/>
    <property type="match status" value="1"/>
</dbReference>
<comment type="caution">
    <text evidence="2">The sequence shown here is derived from an EMBL/GenBank/DDBJ whole genome shotgun (WGS) entry which is preliminary data.</text>
</comment>
<dbReference type="InterPro" id="IPR011051">
    <property type="entry name" value="RmlC_Cupin_sf"/>
</dbReference>
<keyword evidence="3" id="KW-1185">Reference proteome</keyword>
<feature type="domain" description="DUF985" evidence="1">
    <location>
        <begin position="9"/>
        <end position="137"/>
    </location>
</feature>
<sequence>MAGKTLSPEDIIRELGMQPHPEGGWYVQTFRDRNGGERGHSTAIYYLLAKGQRSHWHRVHDAAEVWHYYAGAPLALHRSEDGSHSETLKLGTDMAGGERPQAIIPANWWQSAETLGDYTLVGCTVAPGFEFSKFEMAPPGWKPGS</sequence>
<protein>
    <submittedName>
        <fullName evidence="2">Cupin superfamily sugar epimerase</fullName>
    </submittedName>
</protein>
<gene>
    <name evidence="2" type="ORF">H4W29_002235</name>
</gene>
<name>A0ABR9IPE1_RHIVS</name>
<dbReference type="PANTHER" id="PTHR33387:SF3">
    <property type="entry name" value="DUF985 DOMAIN-CONTAINING PROTEIN"/>
    <property type="match status" value="1"/>
</dbReference>
<dbReference type="CDD" id="cd06121">
    <property type="entry name" value="cupin_YML079wp"/>
    <property type="match status" value="1"/>
</dbReference>
<dbReference type="PANTHER" id="PTHR33387">
    <property type="entry name" value="RMLC-LIKE JELLY ROLL FOLD PROTEIN"/>
    <property type="match status" value="1"/>
</dbReference>